<accession>A0AA39SYT0</accession>
<proteinExistence type="predicted"/>
<evidence type="ECO:0008006" key="5">
    <source>
        <dbReference type="Google" id="ProtNLM"/>
    </source>
</evidence>
<dbReference type="InterPro" id="IPR032675">
    <property type="entry name" value="LRR_dom_sf"/>
</dbReference>
<dbReference type="InterPro" id="IPR050232">
    <property type="entry name" value="FBL13/AtMIF1-like"/>
</dbReference>
<dbReference type="Pfam" id="PF23622">
    <property type="entry name" value="LRR_At1g61320_AtMIF1"/>
    <property type="match status" value="1"/>
</dbReference>
<evidence type="ECO:0000259" key="2">
    <source>
        <dbReference type="Pfam" id="PF23622"/>
    </source>
</evidence>
<dbReference type="PANTHER" id="PTHR31900:SF34">
    <property type="entry name" value="EMB|CAB62440.1-RELATED"/>
    <property type="match status" value="1"/>
</dbReference>
<dbReference type="CDD" id="cd22160">
    <property type="entry name" value="F-box_AtFBL13-like"/>
    <property type="match status" value="1"/>
</dbReference>
<evidence type="ECO:0000313" key="4">
    <source>
        <dbReference type="Proteomes" id="UP001168877"/>
    </source>
</evidence>
<feature type="domain" description="At1g61320/AtMIF1 LRR" evidence="2">
    <location>
        <begin position="162"/>
        <end position="439"/>
    </location>
</feature>
<organism evidence="3 4">
    <name type="scientific">Acer saccharum</name>
    <name type="common">Sugar maple</name>
    <dbReference type="NCBI Taxonomy" id="4024"/>
    <lineage>
        <taxon>Eukaryota</taxon>
        <taxon>Viridiplantae</taxon>
        <taxon>Streptophyta</taxon>
        <taxon>Embryophyta</taxon>
        <taxon>Tracheophyta</taxon>
        <taxon>Spermatophyta</taxon>
        <taxon>Magnoliopsida</taxon>
        <taxon>eudicotyledons</taxon>
        <taxon>Gunneridae</taxon>
        <taxon>Pentapetalae</taxon>
        <taxon>rosids</taxon>
        <taxon>malvids</taxon>
        <taxon>Sapindales</taxon>
        <taxon>Sapindaceae</taxon>
        <taxon>Hippocastanoideae</taxon>
        <taxon>Acereae</taxon>
        <taxon>Acer</taxon>
    </lineage>
</organism>
<dbReference type="Gene3D" id="3.80.10.10">
    <property type="entry name" value="Ribonuclease Inhibitor"/>
    <property type="match status" value="1"/>
</dbReference>
<dbReference type="Gene3D" id="1.20.1280.50">
    <property type="match status" value="1"/>
</dbReference>
<comment type="caution">
    <text evidence="3">The sequence shown here is derived from an EMBL/GenBank/DDBJ whole genome shotgun (WGS) entry which is preliminary data.</text>
</comment>
<dbReference type="InterPro" id="IPR053781">
    <property type="entry name" value="F-box_AtFBL13-like"/>
</dbReference>
<dbReference type="InterPro" id="IPR055357">
    <property type="entry name" value="LRR_At1g61320_AtMIF1"/>
</dbReference>
<dbReference type="Pfam" id="PF00646">
    <property type="entry name" value="F-box"/>
    <property type="match status" value="1"/>
</dbReference>
<dbReference type="SUPFAM" id="SSF81383">
    <property type="entry name" value="F-box domain"/>
    <property type="match status" value="1"/>
</dbReference>
<dbReference type="Proteomes" id="UP001168877">
    <property type="component" value="Unassembled WGS sequence"/>
</dbReference>
<name>A0AA39SYT0_ACESA</name>
<reference evidence="3" key="2">
    <citation type="submission" date="2023-06" db="EMBL/GenBank/DDBJ databases">
        <authorList>
            <person name="Swenson N.G."/>
            <person name="Wegrzyn J.L."/>
            <person name="Mcevoy S.L."/>
        </authorList>
    </citation>
    <scope>NUCLEOTIDE SEQUENCE</scope>
    <source>
        <strain evidence="3">NS2018</strain>
        <tissue evidence="3">Leaf</tissue>
    </source>
</reference>
<feature type="domain" description="F-box" evidence="1">
    <location>
        <begin position="19"/>
        <end position="54"/>
    </location>
</feature>
<gene>
    <name evidence="3" type="ORF">LWI29_001850</name>
</gene>
<keyword evidence="4" id="KW-1185">Reference proteome</keyword>
<dbReference type="InterPro" id="IPR036047">
    <property type="entry name" value="F-box-like_dom_sf"/>
</dbReference>
<protein>
    <recommendedName>
        <fullName evidence="5">F-box domain-containing protein</fullName>
    </recommendedName>
</protein>
<evidence type="ECO:0000313" key="3">
    <source>
        <dbReference type="EMBL" id="KAK0599045.1"/>
    </source>
</evidence>
<dbReference type="AlphaFoldDB" id="A0AA39SYT0"/>
<dbReference type="EMBL" id="JAUESC010000003">
    <property type="protein sequence ID" value="KAK0599045.1"/>
    <property type="molecule type" value="Genomic_DNA"/>
</dbReference>
<evidence type="ECO:0000259" key="1">
    <source>
        <dbReference type="Pfam" id="PF00646"/>
    </source>
</evidence>
<sequence>MASDSNNSNNRSSSSRDIISGLPSELLCYIFCFLPFKEAATTSVLSTRFRHVWRGTTRIDFQENFFVKDNETEENKQLQRRDFIDFAHNWLESCTGKTIDMFSLTFSRPGDFTVNMHNFIRYSIARNVKGLSLDFHDPIWREDGLQNRRGVFELPVFVYGHKGLESLKLFSCNFLVSGFRNFTSLKELSLGWIQLGPNSVKNLLMYCPSLESFTLKNCWNIHEHLDISGPNRRLKSLVVDKCKFLDGLVQIQAQNLMFFKYSGRADQFYLEERLTSLQEAELDFGLETEFSELGHLLYDLVEQLFAVRVLTVCSYLLQVIPIGEEPLGLLNTLNVRHLILKTSLHSFEFYGIRFMLKSCPLLDTLTINLGPARIFPDYIPPFELNPLEFWTTNLIVYRCLKRTLKVVEVKCFQGTRNEIHFLQYILFFGRILEEVNLYLSEEDDGYGGTREKYLLIAQYMQQHMKRTSRNLRISIY</sequence>
<dbReference type="InterPro" id="IPR001810">
    <property type="entry name" value="F-box_dom"/>
</dbReference>
<reference evidence="3" key="1">
    <citation type="journal article" date="2022" name="Plant J.">
        <title>Strategies of tolerance reflected in two North American maple genomes.</title>
        <authorList>
            <person name="McEvoy S.L."/>
            <person name="Sezen U.U."/>
            <person name="Trouern-Trend A."/>
            <person name="McMahon S.M."/>
            <person name="Schaberg P.G."/>
            <person name="Yang J."/>
            <person name="Wegrzyn J.L."/>
            <person name="Swenson N.G."/>
        </authorList>
    </citation>
    <scope>NUCLEOTIDE SEQUENCE</scope>
    <source>
        <strain evidence="3">NS2018</strain>
    </source>
</reference>
<dbReference type="SUPFAM" id="SSF52047">
    <property type="entry name" value="RNI-like"/>
    <property type="match status" value="1"/>
</dbReference>
<dbReference type="PANTHER" id="PTHR31900">
    <property type="entry name" value="F-BOX/RNI SUPERFAMILY PROTEIN-RELATED"/>
    <property type="match status" value="1"/>
</dbReference>